<feature type="chain" id="PRO_5002616917" evidence="7">
    <location>
        <begin position="27"/>
        <end position="399"/>
    </location>
</feature>
<feature type="transmembrane region" description="Helical" evidence="6">
    <location>
        <begin position="102"/>
        <end position="123"/>
    </location>
</feature>
<accession>A0A0H3PBD5</accession>
<keyword evidence="7" id="KW-0732">Signal</keyword>
<dbReference type="InterPro" id="IPR036259">
    <property type="entry name" value="MFS_trans_sf"/>
</dbReference>
<evidence type="ECO:0000256" key="4">
    <source>
        <dbReference type="ARBA" id="ARBA00022989"/>
    </source>
</evidence>
<keyword evidence="3 6" id="KW-0812">Transmembrane</keyword>
<keyword evidence="2" id="KW-1003">Cell membrane</keyword>
<feature type="domain" description="Major facilitator superfamily (MFS) profile" evidence="8">
    <location>
        <begin position="7"/>
        <end position="386"/>
    </location>
</feature>
<comment type="subcellular location">
    <subcellularLocation>
        <location evidence="1">Cell membrane</location>
        <topology evidence="1">Multi-pass membrane protein</topology>
    </subcellularLocation>
</comment>
<dbReference type="PANTHER" id="PTHR43124">
    <property type="entry name" value="PURINE EFFLUX PUMP PBUE"/>
    <property type="match status" value="1"/>
</dbReference>
<dbReference type="RefSeq" id="WP_002856604.1">
    <property type="nucleotide sequence ID" value="NC_008787.1"/>
</dbReference>
<dbReference type="Pfam" id="PF07690">
    <property type="entry name" value="MFS_1"/>
    <property type="match status" value="1"/>
</dbReference>
<feature type="transmembrane region" description="Helical" evidence="6">
    <location>
        <begin position="269"/>
        <end position="287"/>
    </location>
</feature>
<dbReference type="KEGG" id="cjj:CJJ81176_1256"/>
<feature type="transmembrane region" description="Helical" evidence="6">
    <location>
        <begin position="240"/>
        <end position="257"/>
    </location>
</feature>
<evidence type="ECO:0000259" key="8">
    <source>
        <dbReference type="PROSITE" id="PS50850"/>
    </source>
</evidence>
<dbReference type="GO" id="GO:0005886">
    <property type="term" value="C:plasma membrane"/>
    <property type="evidence" value="ECO:0007669"/>
    <property type="project" value="UniProtKB-SubCell"/>
</dbReference>
<dbReference type="EMBL" id="CP000538">
    <property type="protein sequence ID" value="EAQ72834.1"/>
    <property type="molecule type" value="Genomic_DNA"/>
</dbReference>
<dbReference type="Proteomes" id="UP000000646">
    <property type="component" value="Chromosome"/>
</dbReference>
<name>A0A0H3PBD5_CAMJJ</name>
<dbReference type="HOGENOM" id="CLU_001265_61_2_7"/>
<feature type="transmembrane region" description="Helical" evidence="6">
    <location>
        <begin position="203"/>
        <end position="225"/>
    </location>
</feature>
<dbReference type="PROSITE" id="PS50850">
    <property type="entry name" value="MFS"/>
    <property type="match status" value="1"/>
</dbReference>
<feature type="transmembrane region" description="Helical" evidence="6">
    <location>
        <begin position="74"/>
        <end position="96"/>
    </location>
</feature>
<protein>
    <submittedName>
        <fullName evidence="9">Transporter, putative</fullName>
    </submittedName>
</protein>
<evidence type="ECO:0000313" key="9">
    <source>
        <dbReference type="EMBL" id="EAQ72834.1"/>
    </source>
</evidence>
<dbReference type="InterPro" id="IPR020846">
    <property type="entry name" value="MFS_dom"/>
</dbReference>
<sequence>MQNYKKALFALALSAFCMGVTEFVMAGVLVDVEAYFSVDAKTAGYLTTLYAIGVVIGAPLITIPLSRFHRHTQLLINLGIFALANFIIFFSQNFYLTAFARFVAGTQHGVFFVIATLAVSAIVPNDKKSSALAIMVTGLTVALVTGVPLGTFIGHYFGFKFIFLLIFIITSLAFFGVWHMMPKNLHPSPTSLKNLIPAFSHQNLLKTYTITICSCGAQFVLYTYLQKLLVEISGFKVQDTAYILLLYGICAICGNLWGGKIVDKKGAIFSLRLILSIQVLVFLSVFLTMHSKILIIFSVALIGFFAFSTIPALKMLSIAKAKRHTYKVIDSTVSVNEAAFNVGIALASFLGGIVLAGLGIEFNALFSALFVSPALIFALLFAKDKLNYKKFQRKSLKKI</sequence>
<feature type="transmembrane region" description="Helical" evidence="6">
    <location>
        <begin position="130"/>
        <end position="149"/>
    </location>
</feature>
<dbReference type="InterPro" id="IPR011701">
    <property type="entry name" value="MFS"/>
</dbReference>
<dbReference type="CDD" id="cd17324">
    <property type="entry name" value="MFS_NepI_like"/>
    <property type="match status" value="1"/>
</dbReference>
<evidence type="ECO:0000256" key="1">
    <source>
        <dbReference type="ARBA" id="ARBA00004651"/>
    </source>
</evidence>
<keyword evidence="4 6" id="KW-1133">Transmembrane helix</keyword>
<feature type="transmembrane region" description="Helical" evidence="6">
    <location>
        <begin position="161"/>
        <end position="182"/>
    </location>
</feature>
<evidence type="ECO:0000256" key="3">
    <source>
        <dbReference type="ARBA" id="ARBA00022692"/>
    </source>
</evidence>
<evidence type="ECO:0000256" key="5">
    <source>
        <dbReference type="ARBA" id="ARBA00023136"/>
    </source>
</evidence>
<gene>
    <name evidence="9" type="ordered locus">CJJ81176_1256</name>
</gene>
<evidence type="ECO:0000256" key="7">
    <source>
        <dbReference type="SAM" id="SignalP"/>
    </source>
</evidence>
<proteinExistence type="predicted"/>
<feature type="transmembrane region" description="Helical" evidence="6">
    <location>
        <begin position="338"/>
        <end position="358"/>
    </location>
</feature>
<dbReference type="eggNOG" id="COG2814">
    <property type="taxonomic scope" value="Bacteria"/>
</dbReference>
<feature type="transmembrane region" description="Helical" evidence="6">
    <location>
        <begin position="42"/>
        <end position="62"/>
    </location>
</feature>
<organism evidence="9 10">
    <name type="scientific">Campylobacter jejuni subsp. jejuni serotype O:23/36 (strain 81-176)</name>
    <dbReference type="NCBI Taxonomy" id="354242"/>
    <lineage>
        <taxon>Bacteria</taxon>
        <taxon>Pseudomonadati</taxon>
        <taxon>Campylobacterota</taxon>
        <taxon>Epsilonproteobacteria</taxon>
        <taxon>Campylobacterales</taxon>
        <taxon>Campylobacteraceae</taxon>
        <taxon>Campylobacter</taxon>
    </lineage>
</organism>
<feature type="signal peptide" evidence="7">
    <location>
        <begin position="1"/>
        <end position="26"/>
    </location>
</feature>
<dbReference type="InterPro" id="IPR050189">
    <property type="entry name" value="MFS_Efflux_Transporters"/>
</dbReference>
<feature type="transmembrane region" description="Helical" evidence="6">
    <location>
        <begin position="364"/>
        <end position="382"/>
    </location>
</feature>
<dbReference type="PANTHER" id="PTHR43124:SF8">
    <property type="entry name" value="INNER MEMBRANE TRANSPORT PROTEIN YDHP"/>
    <property type="match status" value="1"/>
</dbReference>
<dbReference type="AlphaFoldDB" id="A0A0H3PBD5"/>
<feature type="transmembrane region" description="Helical" evidence="6">
    <location>
        <begin position="293"/>
        <end position="317"/>
    </location>
</feature>
<dbReference type="SUPFAM" id="SSF103473">
    <property type="entry name" value="MFS general substrate transporter"/>
    <property type="match status" value="1"/>
</dbReference>
<reference evidence="10" key="1">
    <citation type="submission" date="2006-12" db="EMBL/GenBank/DDBJ databases">
        <authorList>
            <person name="Fouts D.E."/>
            <person name="Nelson K.E."/>
            <person name="Sebastian Y."/>
        </authorList>
    </citation>
    <scope>NUCLEOTIDE SEQUENCE [LARGE SCALE GENOMIC DNA]</scope>
    <source>
        <strain evidence="10">81-176</strain>
    </source>
</reference>
<dbReference type="GO" id="GO:0022857">
    <property type="term" value="F:transmembrane transporter activity"/>
    <property type="evidence" value="ECO:0007669"/>
    <property type="project" value="InterPro"/>
</dbReference>
<evidence type="ECO:0000256" key="2">
    <source>
        <dbReference type="ARBA" id="ARBA00022475"/>
    </source>
</evidence>
<evidence type="ECO:0000256" key="6">
    <source>
        <dbReference type="SAM" id="Phobius"/>
    </source>
</evidence>
<dbReference type="Gene3D" id="1.20.1250.20">
    <property type="entry name" value="MFS general substrate transporter like domains"/>
    <property type="match status" value="2"/>
</dbReference>
<evidence type="ECO:0000313" key="10">
    <source>
        <dbReference type="Proteomes" id="UP000000646"/>
    </source>
</evidence>
<keyword evidence="5 6" id="KW-0472">Membrane</keyword>